<keyword evidence="7 12" id="KW-0479">Metal-binding</keyword>
<reference evidence="14 15" key="1">
    <citation type="submission" date="2018-09" db="EMBL/GenBank/DDBJ databases">
        <authorList>
            <person name="Grouzdev D.S."/>
            <person name="Krutkina M.S."/>
        </authorList>
    </citation>
    <scope>NUCLEOTIDE SEQUENCE [LARGE SCALE GENOMIC DNA]</scope>
    <source>
        <strain evidence="14 15">RmlP001</strain>
    </source>
</reference>
<feature type="transmembrane region" description="Helical" evidence="12">
    <location>
        <begin position="220"/>
        <end position="238"/>
    </location>
</feature>
<dbReference type="Proteomes" id="UP000289411">
    <property type="component" value="Unassembled WGS sequence"/>
</dbReference>
<keyword evidence="4 12" id="KW-1003">Cell membrane</keyword>
<evidence type="ECO:0000313" key="15">
    <source>
        <dbReference type="Proteomes" id="UP000289411"/>
    </source>
</evidence>
<keyword evidence="8 12" id="KW-0249">Electron transport</keyword>
<keyword evidence="9 12" id="KW-1133">Transmembrane helix</keyword>
<feature type="transmembrane region" description="Helical" evidence="12">
    <location>
        <begin position="15"/>
        <end position="41"/>
    </location>
</feature>
<evidence type="ECO:0000256" key="10">
    <source>
        <dbReference type="ARBA" id="ARBA00023004"/>
    </source>
</evidence>
<evidence type="ECO:0000256" key="8">
    <source>
        <dbReference type="ARBA" id="ARBA00022982"/>
    </source>
</evidence>
<feature type="transmembrane region" description="Helical" evidence="12">
    <location>
        <begin position="104"/>
        <end position="122"/>
    </location>
</feature>
<dbReference type="EMBL" id="QYBC01000001">
    <property type="protein sequence ID" value="RYB07949.1"/>
    <property type="molecule type" value="Genomic_DNA"/>
</dbReference>
<feature type="transmembrane region" description="Helical" evidence="12">
    <location>
        <begin position="129"/>
        <end position="149"/>
    </location>
</feature>
<organism evidence="14 15">
    <name type="scientific">Lichenibacterium ramalinae</name>
    <dbReference type="NCBI Taxonomy" id="2316527"/>
    <lineage>
        <taxon>Bacteria</taxon>
        <taxon>Pseudomonadati</taxon>
        <taxon>Pseudomonadota</taxon>
        <taxon>Alphaproteobacteria</taxon>
        <taxon>Hyphomicrobiales</taxon>
        <taxon>Lichenihabitantaceae</taxon>
        <taxon>Lichenibacterium</taxon>
    </lineage>
</organism>
<evidence type="ECO:0000256" key="6">
    <source>
        <dbReference type="ARBA" id="ARBA00022692"/>
    </source>
</evidence>
<evidence type="ECO:0000256" key="9">
    <source>
        <dbReference type="ARBA" id="ARBA00022989"/>
    </source>
</evidence>
<keyword evidence="15" id="KW-1185">Reference proteome</keyword>
<dbReference type="GO" id="GO:0019646">
    <property type="term" value="P:aerobic electron transport chain"/>
    <property type="evidence" value="ECO:0007669"/>
    <property type="project" value="InterPro"/>
</dbReference>
<feature type="transmembrane region" description="Helical" evidence="12">
    <location>
        <begin position="417"/>
        <end position="438"/>
    </location>
</feature>
<comment type="caution">
    <text evidence="14">The sequence shown here is derived from an EMBL/GenBank/DDBJ whole genome shotgun (WGS) entry which is preliminary data.</text>
</comment>
<evidence type="ECO:0000313" key="14">
    <source>
        <dbReference type="EMBL" id="RYB07949.1"/>
    </source>
</evidence>
<protein>
    <submittedName>
        <fullName evidence="14">Cytochrome ubiquinol oxidase subunit I</fullName>
    </submittedName>
</protein>
<feature type="transmembrane region" description="Helical" evidence="12">
    <location>
        <begin position="328"/>
        <end position="354"/>
    </location>
</feature>
<keyword evidence="5 12" id="KW-0349">Heme</keyword>
<dbReference type="GO" id="GO:0020037">
    <property type="term" value="F:heme binding"/>
    <property type="evidence" value="ECO:0007669"/>
    <property type="project" value="TreeGrafter"/>
</dbReference>
<proteinExistence type="inferred from homology"/>
<dbReference type="GO" id="GO:0005886">
    <property type="term" value="C:plasma membrane"/>
    <property type="evidence" value="ECO:0007669"/>
    <property type="project" value="UniProtKB-SubCell"/>
</dbReference>
<feature type="transmembrane region" description="Helical" evidence="12">
    <location>
        <begin position="366"/>
        <end position="386"/>
    </location>
</feature>
<comment type="similarity">
    <text evidence="2 12">Belongs to the cytochrome ubiquinol oxidase subunit 1 family.</text>
</comment>
<evidence type="ECO:0000256" key="4">
    <source>
        <dbReference type="ARBA" id="ARBA00022475"/>
    </source>
</evidence>
<keyword evidence="6 12" id="KW-0812">Transmembrane</keyword>
<dbReference type="GO" id="GO:0070069">
    <property type="term" value="C:cytochrome complex"/>
    <property type="evidence" value="ECO:0007669"/>
    <property type="project" value="UniProtKB-UniRule"/>
</dbReference>
<reference evidence="14 15" key="2">
    <citation type="submission" date="2019-02" db="EMBL/GenBank/DDBJ databases">
        <title>'Lichenibacterium ramalinii' gen. nov. sp. nov., 'Lichenibacterium minor' gen. nov. sp. nov.</title>
        <authorList>
            <person name="Pankratov T."/>
        </authorList>
    </citation>
    <scope>NUCLEOTIDE SEQUENCE [LARGE SCALE GENOMIC DNA]</scope>
    <source>
        <strain evidence="14 15">RmlP001</strain>
    </source>
</reference>
<dbReference type="PANTHER" id="PTHR30365">
    <property type="entry name" value="CYTOCHROME D UBIQUINOL OXIDASE"/>
    <property type="match status" value="1"/>
</dbReference>
<dbReference type="GO" id="GO:0016682">
    <property type="term" value="F:oxidoreductase activity, acting on diphenols and related substances as donors, oxygen as acceptor"/>
    <property type="evidence" value="ECO:0007669"/>
    <property type="project" value="TreeGrafter"/>
</dbReference>
<evidence type="ECO:0000256" key="11">
    <source>
        <dbReference type="ARBA" id="ARBA00023136"/>
    </source>
</evidence>
<comment type="subcellular location">
    <subcellularLocation>
        <location evidence="12">Cell inner membrane</location>
    </subcellularLocation>
    <subcellularLocation>
        <location evidence="1">Cell membrane</location>
        <topology evidence="1">Multi-pass membrane protein</topology>
    </subcellularLocation>
</comment>
<dbReference type="RefSeq" id="WP_129217421.1">
    <property type="nucleotide sequence ID" value="NZ_QYBC01000001.1"/>
</dbReference>
<feature type="region of interest" description="Disordered" evidence="13">
    <location>
        <begin position="448"/>
        <end position="480"/>
    </location>
</feature>
<evidence type="ECO:0000256" key="3">
    <source>
        <dbReference type="ARBA" id="ARBA00022448"/>
    </source>
</evidence>
<evidence type="ECO:0000256" key="12">
    <source>
        <dbReference type="PIRNR" id="PIRNR006446"/>
    </source>
</evidence>
<evidence type="ECO:0000256" key="7">
    <source>
        <dbReference type="ARBA" id="ARBA00022723"/>
    </source>
</evidence>
<feature type="transmembrane region" description="Helical" evidence="12">
    <location>
        <begin position="181"/>
        <end position="208"/>
    </location>
</feature>
<evidence type="ECO:0000256" key="2">
    <source>
        <dbReference type="ARBA" id="ARBA00009819"/>
    </source>
</evidence>
<keyword evidence="3 12" id="KW-0813">Transport</keyword>
<evidence type="ECO:0000256" key="5">
    <source>
        <dbReference type="ARBA" id="ARBA00022617"/>
    </source>
</evidence>
<keyword evidence="10 12" id="KW-0408">Iron</keyword>
<dbReference type="InterPro" id="IPR002585">
    <property type="entry name" value="Cyt-d_ubiquinol_oxidase_su_1"/>
</dbReference>
<evidence type="ECO:0000256" key="13">
    <source>
        <dbReference type="SAM" id="MobiDB-lite"/>
    </source>
</evidence>
<dbReference type="AlphaFoldDB" id="A0A4Q2RHH3"/>
<evidence type="ECO:0000256" key="1">
    <source>
        <dbReference type="ARBA" id="ARBA00004651"/>
    </source>
</evidence>
<dbReference type="PANTHER" id="PTHR30365:SF14">
    <property type="entry name" value="CYTOCHROME BD MENAQUINOL OXIDASE SUBUNIT I-RELATED"/>
    <property type="match status" value="1"/>
</dbReference>
<dbReference type="GO" id="GO:0009055">
    <property type="term" value="F:electron transfer activity"/>
    <property type="evidence" value="ECO:0007669"/>
    <property type="project" value="UniProtKB-UniRule"/>
</dbReference>
<accession>A0A4Q2RHH3</accession>
<sequence>MVENQWPVLLSRLDFGWITTLHILYPPLTIGLATLLFFSEFRWVRSGNDHWYRLCRFFEKLLIVNFAAGVATGITMEMAFGILYGPFSQAVGPFFGQVLGYETITAFMYEAGFIGLMIFGWGKVSKRMHLFATFNVALSSAFSAMWILVANSWMQTPTGVTIHDGVFTVKDWWSALVNPDVVYAFPHMLVACLELSLAVVISISAYYLLKRRNVSTFQKAFKYAMLVLVPIAALQIYLGDGMGLTVAEDQKPVLAAMEGHYDTYNPDGSVNTGWHVLAWPNADNTGNAWAITIPHVLSLLETHSWDGKVTGMNAFRANDRPSVPIPFYGFRVMVAVGFAMFGLSLWGLYLWFRGRLAAETVTSHRWFLRAAVASAFLPYLSVWVGWWTREVGRQPWVVYGIMRTADGVSRMSNAQELLWLGCYVVFELAVWGSTWWFLNKIVRNGPDMTSPIPGDGDQNLGELEDAPRFKHDANPTPSPA</sequence>
<feature type="transmembrane region" description="Helical" evidence="12">
    <location>
        <begin position="62"/>
        <end position="84"/>
    </location>
</feature>
<keyword evidence="11 12" id="KW-0472">Membrane</keyword>
<dbReference type="GO" id="GO:0046872">
    <property type="term" value="F:metal ion binding"/>
    <property type="evidence" value="ECO:0007669"/>
    <property type="project" value="UniProtKB-UniRule"/>
</dbReference>
<dbReference type="PIRSF" id="PIRSF006446">
    <property type="entry name" value="Cyt_quinol_oxidase_1"/>
    <property type="match status" value="1"/>
</dbReference>
<name>A0A4Q2RHH3_9HYPH</name>
<dbReference type="OrthoDB" id="9807042at2"/>
<dbReference type="Pfam" id="PF01654">
    <property type="entry name" value="Cyt_bd_oxida_I"/>
    <property type="match status" value="1"/>
</dbReference>
<gene>
    <name evidence="14" type="ORF">D3272_02235</name>
</gene>